<protein>
    <submittedName>
        <fullName evidence="1">Uncharacterized protein</fullName>
    </submittedName>
</protein>
<evidence type="ECO:0000313" key="1">
    <source>
        <dbReference type="EMBL" id="ROM33334.1"/>
    </source>
</evidence>
<organism evidence="1 2">
    <name type="scientific">Pseudomonas poae</name>
    <dbReference type="NCBI Taxonomy" id="200451"/>
    <lineage>
        <taxon>Bacteria</taxon>
        <taxon>Pseudomonadati</taxon>
        <taxon>Pseudomonadota</taxon>
        <taxon>Gammaproteobacteria</taxon>
        <taxon>Pseudomonadales</taxon>
        <taxon>Pseudomonadaceae</taxon>
        <taxon>Pseudomonas</taxon>
    </lineage>
</organism>
<dbReference type="AlphaFoldDB" id="A0A423EPU9"/>
<name>A0A423EPU9_9PSED</name>
<sequence length="149" mass="16986">MLAANTPSPLSLAMVIALSRLWKTKYWMDTRVKMKGSKFLSAILAGTLLATQGCERHEERIFHMIRCTMAASVEKQNDPLIVKSWEITGLYMRENGIKKNLAELTKITANVRDEIMGSSDSSWDERDTRVNEIVNSEFCKAYLNLLQQK</sequence>
<dbReference type="EMBL" id="MOAY01000081">
    <property type="protein sequence ID" value="ROM33334.1"/>
    <property type="molecule type" value="Genomic_DNA"/>
</dbReference>
<accession>A0A423EPU9</accession>
<evidence type="ECO:0000313" key="2">
    <source>
        <dbReference type="Proteomes" id="UP000284656"/>
    </source>
</evidence>
<dbReference type="RefSeq" id="WP_185021949.1">
    <property type="nucleotide sequence ID" value="NZ_MOAY01000081.1"/>
</dbReference>
<dbReference type="Proteomes" id="UP000284656">
    <property type="component" value="Unassembled WGS sequence"/>
</dbReference>
<proteinExistence type="predicted"/>
<comment type="caution">
    <text evidence="1">The sequence shown here is derived from an EMBL/GenBank/DDBJ whole genome shotgun (WGS) entry which is preliminary data.</text>
</comment>
<reference evidence="1 2" key="1">
    <citation type="submission" date="2016-10" db="EMBL/GenBank/DDBJ databases">
        <title>Comparative genome analysis of multiple Pseudomonas spp. focuses on biocontrol and plant growth promoting traits.</title>
        <authorList>
            <person name="Tao X.-Y."/>
            <person name="Taylor C.G."/>
        </authorList>
    </citation>
    <scope>NUCLEOTIDE SEQUENCE [LARGE SCALE GENOMIC DNA]</scope>
    <source>
        <strain evidence="1 2">29G9</strain>
    </source>
</reference>
<gene>
    <name evidence="1" type="ORF">BK648_21185</name>
</gene>